<dbReference type="GO" id="GO:0017168">
    <property type="term" value="F:5-oxoprolinase (ATP-hydrolyzing) activity"/>
    <property type="evidence" value="ECO:0007669"/>
    <property type="project" value="TreeGrafter"/>
</dbReference>
<dbReference type="WBParaSite" id="SMUV_0000659101-mRNA-1">
    <property type="protein sequence ID" value="SMUV_0000659101-mRNA-1"/>
    <property type="gene ID" value="SMUV_0000659101"/>
</dbReference>
<dbReference type="InterPro" id="IPR002821">
    <property type="entry name" value="Hydantoinase_A"/>
</dbReference>
<evidence type="ECO:0000259" key="3">
    <source>
        <dbReference type="Pfam" id="PF02538"/>
    </source>
</evidence>
<proteinExistence type="inferred from homology"/>
<evidence type="ECO:0000256" key="1">
    <source>
        <dbReference type="ARBA" id="ARBA00010403"/>
    </source>
</evidence>
<dbReference type="PANTHER" id="PTHR11365">
    <property type="entry name" value="5-OXOPROLINASE RELATED"/>
    <property type="match status" value="1"/>
</dbReference>
<evidence type="ECO:0000313" key="5">
    <source>
        <dbReference type="Proteomes" id="UP000046393"/>
    </source>
</evidence>
<sequence>MPINAEEKYGFAIDRGGTFTDVYVRCPDGSSRTLKLLSENPAYKDAAIEAIRRVLEKELGVPIPKDKPIPTGNISWIRLGTTVATNALLERKGERTALFITKGFKDLLYIGNQSRPHIFDFKMNFPDVLYEEVVEVDERVILEDKMCTMAVNGKRERTKNDEQAVYDKGIQSIAVVLLHSYIYPKHEEIIGELARKCGFANVSLSSSIMPMIKIVPRGYTACADAYLTPIVHKYIKQFCAGFESLKDVSVETMQSDGGLCIVENFCGSRAILSGPAAGVVGVSLTAYDSVCGTPIIGFDMGGTSTDVSRYAGEFDHVMETTTAGITIQAPQLDIHTVAAGGGSRLFFQSGLFVVGPESAGAFPGPICYRNNGHLALTDVNLVLGRILPEYFPKIFGKNEDDSLDKNASIEAMQKLTDEINSYCKKNNLGDFRPLSIYEVALGFVRVANESMCRPIRALTQEKGYDTSQHMLACFGGAGGQHACAIAKSLGLKTVLVHRYSGILSAYGLALADIVQEVQEPARKSFSLENYNYFRSRILALRNRCAIELEKMRVRGETAFQCYLNMRYDRTDCSIMCLYSVTDNNNIEEYQTVFENLYFKEFGFILPSREIIVDDIRIRGTVKRCLVESEKVEHKEVTAPVVESVTSCYFEEGKLQTNVYKLSSLIPKQVIDGPALLIDENSTILVEPNCEACITEAGDVKITVGKKVFQDIGINCDPIQLSIFSHRFMSIAEQMGRVLKRTAISTNIKERLDFSCALFTPEGHLIANAPHIPVHLGAMQASISYQFQKLGVENLNDGDVILCNHPKAGGSHLPDLTVITPVLKIKKIYSRRPVFFVANRGHHADIGGLVPGSMPPQSTCLAQEGATFVSFKIVDRGVFKEEELIKLLNAPASVPGCSGSRNLSDNLSDLRAQIAANQKGIKLVCELIDAYGLDVVHAYMKHIENNAEVEVRNLLKQIANEDKTDFDARILKAKDFMDDGTPICITISIHKKTGDAVFDFEGTGPEVLSNCNAPPSVTMAAVIYCLRCLVKRSIPLNQGCLLPVVIKIPPGSLLSPSEDSAVVSGNVLTSQRICDVIFKAFDVVAASQGCMNNVTFGDEKMGGYYETIAGGAGAGPDFHGRSAVHTHMTNTRITDPEVLETRYPVILREFSVRSGSGGKGKFNGGDGCIRRIQFRKPLLVSVLSERRAFAPYGLHGGLPGERGLNILQKRQGRRVNIGGKISLNADPGDILEIYTPGGGGYGVPDDYDAKVAEFF</sequence>
<protein>
    <submittedName>
        <fullName evidence="6">5-oxoprolinase</fullName>
    </submittedName>
</protein>
<dbReference type="Proteomes" id="UP000046393">
    <property type="component" value="Unplaced"/>
</dbReference>
<dbReference type="Pfam" id="PF05378">
    <property type="entry name" value="Hydant_A_N"/>
    <property type="match status" value="1"/>
</dbReference>
<accession>A0A158R5F5</accession>
<feature type="domain" description="Hydantoinase A/oxoprolinase" evidence="2">
    <location>
        <begin position="217"/>
        <end position="516"/>
    </location>
</feature>
<dbReference type="InterPro" id="IPR003692">
    <property type="entry name" value="Hydantoinase_B"/>
</dbReference>
<keyword evidence="5" id="KW-1185">Reference proteome</keyword>
<evidence type="ECO:0000259" key="4">
    <source>
        <dbReference type="Pfam" id="PF05378"/>
    </source>
</evidence>
<comment type="similarity">
    <text evidence="1">Belongs to the oxoprolinase family.</text>
</comment>
<reference evidence="6" key="1">
    <citation type="submission" date="2016-04" db="UniProtKB">
        <authorList>
            <consortium name="WormBaseParasite"/>
        </authorList>
    </citation>
    <scope>IDENTIFICATION</scope>
</reference>
<dbReference type="GO" id="GO:0006749">
    <property type="term" value="P:glutathione metabolic process"/>
    <property type="evidence" value="ECO:0007669"/>
    <property type="project" value="TreeGrafter"/>
</dbReference>
<feature type="domain" description="Hydantoinase B/oxoprolinase" evidence="3">
    <location>
        <begin position="716"/>
        <end position="1243"/>
    </location>
</feature>
<evidence type="ECO:0000259" key="2">
    <source>
        <dbReference type="Pfam" id="PF01968"/>
    </source>
</evidence>
<evidence type="ECO:0000313" key="6">
    <source>
        <dbReference type="WBParaSite" id="SMUV_0000659101-mRNA-1"/>
    </source>
</evidence>
<feature type="domain" description="Hydantoinase/oxoprolinase N-terminal" evidence="4">
    <location>
        <begin position="11"/>
        <end position="197"/>
    </location>
</feature>
<dbReference type="Pfam" id="PF01968">
    <property type="entry name" value="Hydantoinase_A"/>
    <property type="match status" value="1"/>
</dbReference>
<dbReference type="PANTHER" id="PTHR11365:SF2">
    <property type="entry name" value="5-OXOPROLINASE"/>
    <property type="match status" value="1"/>
</dbReference>
<organism evidence="5 6">
    <name type="scientific">Syphacia muris</name>
    <dbReference type="NCBI Taxonomy" id="451379"/>
    <lineage>
        <taxon>Eukaryota</taxon>
        <taxon>Metazoa</taxon>
        <taxon>Ecdysozoa</taxon>
        <taxon>Nematoda</taxon>
        <taxon>Chromadorea</taxon>
        <taxon>Rhabditida</taxon>
        <taxon>Spirurina</taxon>
        <taxon>Oxyuridomorpha</taxon>
        <taxon>Oxyuroidea</taxon>
        <taxon>Oxyuridae</taxon>
        <taxon>Syphacia</taxon>
    </lineage>
</organism>
<dbReference type="InterPro" id="IPR008040">
    <property type="entry name" value="Hydant_A_N"/>
</dbReference>
<name>A0A158R5F5_9BILA</name>
<dbReference type="STRING" id="451379.A0A158R5F5"/>
<dbReference type="InterPro" id="IPR045079">
    <property type="entry name" value="Oxoprolinase-like"/>
</dbReference>
<dbReference type="GO" id="GO:0005829">
    <property type="term" value="C:cytosol"/>
    <property type="evidence" value="ECO:0007669"/>
    <property type="project" value="TreeGrafter"/>
</dbReference>
<dbReference type="AlphaFoldDB" id="A0A158R5F5"/>
<dbReference type="Pfam" id="PF02538">
    <property type="entry name" value="Hydantoinase_B"/>
    <property type="match status" value="1"/>
</dbReference>